<protein>
    <submittedName>
        <fullName evidence="2">Uncharacterized protein</fullName>
    </submittedName>
</protein>
<feature type="compositionally biased region" description="Basic and acidic residues" evidence="1">
    <location>
        <begin position="1"/>
        <end position="15"/>
    </location>
</feature>
<feature type="compositionally biased region" description="Acidic residues" evidence="1">
    <location>
        <begin position="188"/>
        <end position="204"/>
    </location>
</feature>
<dbReference type="EMBL" id="DF237169">
    <property type="protein sequence ID" value="GAQ85126.1"/>
    <property type="molecule type" value="Genomic_DNA"/>
</dbReference>
<evidence type="ECO:0000256" key="1">
    <source>
        <dbReference type="SAM" id="MobiDB-lite"/>
    </source>
</evidence>
<organism evidence="2 3">
    <name type="scientific">Klebsormidium nitens</name>
    <name type="common">Green alga</name>
    <name type="synonym">Ulothrix nitens</name>
    <dbReference type="NCBI Taxonomy" id="105231"/>
    <lineage>
        <taxon>Eukaryota</taxon>
        <taxon>Viridiplantae</taxon>
        <taxon>Streptophyta</taxon>
        <taxon>Klebsormidiophyceae</taxon>
        <taxon>Klebsormidiales</taxon>
        <taxon>Klebsormidiaceae</taxon>
        <taxon>Klebsormidium</taxon>
    </lineage>
</organism>
<dbReference type="AlphaFoldDB" id="A0A1Y1I8V1"/>
<feature type="region of interest" description="Disordered" evidence="1">
    <location>
        <begin position="186"/>
        <end position="214"/>
    </location>
</feature>
<name>A0A1Y1I8V1_KLENI</name>
<dbReference type="Proteomes" id="UP000054558">
    <property type="component" value="Unassembled WGS sequence"/>
</dbReference>
<keyword evidence="3" id="KW-1185">Reference proteome</keyword>
<sequence length="214" mass="22278">MITTKDEPHTLDHESVVVQRPPPQTPLNGHLQKAFVANGQITELGLPGTPDGIEDELPDSSVLPEHHPIISSVPHGDPPPPRLAFETPETCPSSPTRAGKLPPLPEPVFLKPVPPAPVGGLASPSSIAENGSRHISEAVGGARNVPRSGAGAKTGVLAAVRFAEAGKKKVSWPDLHGSSLIAVREFEASDSELSDSEGDDDDSEGSQSCACVIQ</sequence>
<proteinExistence type="predicted"/>
<reference evidence="2 3" key="1">
    <citation type="journal article" date="2014" name="Nat. Commun.">
        <title>Klebsormidium flaccidum genome reveals primary factors for plant terrestrial adaptation.</title>
        <authorList>
            <person name="Hori K."/>
            <person name="Maruyama F."/>
            <person name="Fujisawa T."/>
            <person name="Togashi T."/>
            <person name="Yamamoto N."/>
            <person name="Seo M."/>
            <person name="Sato S."/>
            <person name="Yamada T."/>
            <person name="Mori H."/>
            <person name="Tajima N."/>
            <person name="Moriyama T."/>
            <person name="Ikeuchi M."/>
            <person name="Watanabe M."/>
            <person name="Wada H."/>
            <person name="Kobayashi K."/>
            <person name="Saito M."/>
            <person name="Masuda T."/>
            <person name="Sasaki-Sekimoto Y."/>
            <person name="Mashiguchi K."/>
            <person name="Awai K."/>
            <person name="Shimojima M."/>
            <person name="Masuda S."/>
            <person name="Iwai M."/>
            <person name="Nobusawa T."/>
            <person name="Narise T."/>
            <person name="Kondo S."/>
            <person name="Saito H."/>
            <person name="Sato R."/>
            <person name="Murakawa M."/>
            <person name="Ihara Y."/>
            <person name="Oshima-Yamada Y."/>
            <person name="Ohtaka K."/>
            <person name="Satoh M."/>
            <person name="Sonobe K."/>
            <person name="Ishii M."/>
            <person name="Ohtani R."/>
            <person name="Kanamori-Sato M."/>
            <person name="Honoki R."/>
            <person name="Miyazaki D."/>
            <person name="Mochizuki H."/>
            <person name="Umetsu J."/>
            <person name="Higashi K."/>
            <person name="Shibata D."/>
            <person name="Kamiya Y."/>
            <person name="Sato N."/>
            <person name="Nakamura Y."/>
            <person name="Tabata S."/>
            <person name="Ida S."/>
            <person name="Kurokawa K."/>
            <person name="Ohta H."/>
        </authorList>
    </citation>
    <scope>NUCLEOTIDE SEQUENCE [LARGE SCALE GENOMIC DNA]</scope>
    <source>
        <strain evidence="2 3">NIES-2285</strain>
    </source>
</reference>
<gene>
    <name evidence="2" type="ORF">KFL_002200110</name>
</gene>
<feature type="region of interest" description="Disordered" evidence="1">
    <location>
        <begin position="1"/>
        <end position="28"/>
    </location>
</feature>
<evidence type="ECO:0000313" key="2">
    <source>
        <dbReference type="EMBL" id="GAQ85126.1"/>
    </source>
</evidence>
<evidence type="ECO:0000313" key="3">
    <source>
        <dbReference type="Proteomes" id="UP000054558"/>
    </source>
</evidence>
<feature type="region of interest" description="Disordered" evidence="1">
    <location>
        <begin position="42"/>
        <end position="111"/>
    </location>
</feature>
<accession>A0A1Y1I8V1</accession>
<feature type="compositionally biased region" description="Pro residues" evidence="1">
    <location>
        <begin position="102"/>
        <end position="111"/>
    </location>
</feature>